<evidence type="ECO:0000256" key="2">
    <source>
        <dbReference type="ARBA" id="ARBA00022730"/>
    </source>
</evidence>
<accession>A0A0F3NLG5</accession>
<keyword evidence="5 6" id="KW-0687">Ribonucleoprotein</keyword>
<dbReference type="GO" id="GO:0006412">
    <property type="term" value="P:translation"/>
    <property type="evidence" value="ECO:0007669"/>
    <property type="project" value="UniProtKB-UniRule"/>
</dbReference>
<evidence type="ECO:0000256" key="4">
    <source>
        <dbReference type="ARBA" id="ARBA00022980"/>
    </source>
</evidence>
<comment type="function">
    <text evidence="6 7">This protein binds to 23S rRNA in the presence of protein L20.</text>
</comment>
<keyword evidence="4 6" id="KW-0689">Ribosomal protein</keyword>
<dbReference type="RefSeq" id="WP_045808720.1">
    <property type="nucleotide sequence ID" value="NZ_LANX01000001.1"/>
</dbReference>
<keyword evidence="2 6" id="KW-0699">rRNA-binding</keyword>
<evidence type="ECO:0000256" key="7">
    <source>
        <dbReference type="RuleBase" id="RU000562"/>
    </source>
</evidence>
<evidence type="ECO:0000256" key="1">
    <source>
        <dbReference type="ARBA" id="ARBA00008563"/>
    </source>
</evidence>
<gene>
    <name evidence="6 8" type="primary">rplU</name>
    <name evidence="8" type="ORF">NLO413_0255</name>
</gene>
<evidence type="ECO:0000313" key="9">
    <source>
        <dbReference type="Proteomes" id="UP000033562"/>
    </source>
</evidence>
<name>A0A0F3NLG5_9RICK</name>
<comment type="subunit">
    <text evidence="6">Part of the 50S ribosomal subunit. Contacts protein L20.</text>
</comment>
<dbReference type="PROSITE" id="PS01169">
    <property type="entry name" value="RIBOSOMAL_L21"/>
    <property type="match status" value="1"/>
</dbReference>
<evidence type="ECO:0000313" key="8">
    <source>
        <dbReference type="EMBL" id="KJV68885.1"/>
    </source>
</evidence>
<proteinExistence type="inferred from homology"/>
<dbReference type="SUPFAM" id="SSF141091">
    <property type="entry name" value="L21p-like"/>
    <property type="match status" value="1"/>
</dbReference>
<evidence type="ECO:0000256" key="5">
    <source>
        <dbReference type="ARBA" id="ARBA00023274"/>
    </source>
</evidence>
<dbReference type="InterPro" id="IPR028909">
    <property type="entry name" value="bL21-like"/>
</dbReference>
<dbReference type="GO" id="GO:0005840">
    <property type="term" value="C:ribosome"/>
    <property type="evidence" value="ECO:0007669"/>
    <property type="project" value="UniProtKB-KW"/>
</dbReference>
<protein>
    <recommendedName>
        <fullName evidence="6">Large ribosomal subunit protein bL21</fullName>
    </recommendedName>
</protein>
<dbReference type="EMBL" id="LANX01000001">
    <property type="protein sequence ID" value="KJV68885.1"/>
    <property type="molecule type" value="Genomic_DNA"/>
</dbReference>
<keyword evidence="3 6" id="KW-0694">RNA-binding</keyword>
<organism evidence="8 9">
    <name type="scientific">Candidatus Neoehrlichia procyonis str. RAC413</name>
    <dbReference type="NCBI Taxonomy" id="1359163"/>
    <lineage>
        <taxon>Bacteria</taxon>
        <taxon>Pseudomonadati</taxon>
        <taxon>Pseudomonadota</taxon>
        <taxon>Alphaproteobacteria</taxon>
        <taxon>Rickettsiales</taxon>
        <taxon>Anaplasmataceae</taxon>
        <taxon>Candidatus Neoehrlichia</taxon>
    </lineage>
</organism>
<dbReference type="Pfam" id="PF00829">
    <property type="entry name" value="Ribosomal_L21p"/>
    <property type="match status" value="1"/>
</dbReference>
<dbReference type="PANTHER" id="PTHR21349">
    <property type="entry name" value="50S RIBOSOMAL PROTEIN L21"/>
    <property type="match status" value="1"/>
</dbReference>
<dbReference type="GO" id="GO:0019843">
    <property type="term" value="F:rRNA binding"/>
    <property type="evidence" value="ECO:0007669"/>
    <property type="project" value="UniProtKB-UniRule"/>
</dbReference>
<dbReference type="HAMAP" id="MF_01363">
    <property type="entry name" value="Ribosomal_bL21"/>
    <property type="match status" value="1"/>
</dbReference>
<evidence type="ECO:0000256" key="6">
    <source>
        <dbReference type="HAMAP-Rule" id="MF_01363"/>
    </source>
</evidence>
<dbReference type="PATRIC" id="fig|1359163.3.peg.245"/>
<dbReference type="STRING" id="1359163.NLO413_0255"/>
<dbReference type="AlphaFoldDB" id="A0A0F3NLG5"/>
<dbReference type="InterPro" id="IPR036164">
    <property type="entry name" value="bL21-like_sf"/>
</dbReference>
<keyword evidence="9" id="KW-1185">Reference proteome</keyword>
<sequence length="103" mass="12053">MFAIIETGGKQYKVKEQDVIKVEKINHDVGNLITLDNVIAFNSQCNQLSYVTKVSVIAEIIEQCRNKKIIVFKKKRRKNYRRKNGHRQYMTVLRITKIGDNVE</sequence>
<dbReference type="Proteomes" id="UP000033562">
    <property type="component" value="Unassembled WGS sequence"/>
</dbReference>
<dbReference type="PANTHER" id="PTHR21349:SF0">
    <property type="entry name" value="LARGE RIBOSOMAL SUBUNIT PROTEIN BL21M"/>
    <property type="match status" value="1"/>
</dbReference>
<dbReference type="InterPro" id="IPR001787">
    <property type="entry name" value="Ribosomal_bL21"/>
</dbReference>
<dbReference type="GO" id="GO:0003735">
    <property type="term" value="F:structural constituent of ribosome"/>
    <property type="evidence" value="ECO:0007669"/>
    <property type="project" value="InterPro"/>
</dbReference>
<reference evidence="8 9" key="1">
    <citation type="submission" date="2015-02" db="EMBL/GenBank/DDBJ databases">
        <title>Genome Sequencing of Rickettsiales.</title>
        <authorList>
            <person name="Daugherty S.C."/>
            <person name="Su Q."/>
            <person name="Abolude K."/>
            <person name="Beier-Sexton M."/>
            <person name="Carlyon J.A."/>
            <person name="Carter R."/>
            <person name="Day N.P."/>
            <person name="Dumler S.J."/>
            <person name="Dyachenko V."/>
            <person name="Godinez A."/>
            <person name="Kurtti T.J."/>
            <person name="Lichay M."/>
            <person name="Mullins K.E."/>
            <person name="Ott S."/>
            <person name="Pappas-Brown V."/>
            <person name="Paris D.H."/>
            <person name="Patel P."/>
            <person name="Richards A.L."/>
            <person name="Sadzewicz L."/>
            <person name="Sears K."/>
            <person name="Seidman D."/>
            <person name="Sengamalay N."/>
            <person name="Stenos J."/>
            <person name="Tallon L.J."/>
            <person name="Vincent G."/>
            <person name="Fraser C.M."/>
            <person name="Munderloh U."/>
            <person name="Dunning-Hotopp J.C."/>
        </authorList>
    </citation>
    <scope>NUCLEOTIDE SEQUENCE [LARGE SCALE GENOMIC DNA]</scope>
    <source>
        <strain evidence="8 9">RAC413</strain>
    </source>
</reference>
<comment type="caution">
    <text evidence="8">The sequence shown here is derived from an EMBL/GenBank/DDBJ whole genome shotgun (WGS) entry which is preliminary data.</text>
</comment>
<dbReference type="NCBIfam" id="TIGR00061">
    <property type="entry name" value="L21"/>
    <property type="match status" value="1"/>
</dbReference>
<dbReference type="InterPro" id="IPR018258">
    <property type="entry name" value="Ribosomal_bL21_CS"/>
</dbReference>
<comment type="similarity">
    <text evidence="1 6 7">Belongs to the bacterial ribosomal protein bL21 family.</text>
</comment>
<evidence type="ECO:0000256" key="3">
    <source>
        <dbReference type="ARBA" id="ARBA00022884"/>
    </source>
</evidence>
<dbReference type="GO" id="GO:1990904">
    <property type="term" value="C:ribonucleoprotein complex"/>
    <property type="evidence" value="ECO:0007669"/>
    <property type="project" value="UniProtKB-KW"/>
</dbReference>
<dbReference type="OrthoDB" id="9813334at2"/>
<dbReference type="GO" id="GO:0005737">
    <property type="term" value="C:cytoplasm"/>
    <property type="evidence" value="ECO:0007669"/>
    <property type="project" value="UniProtKB-ARBA"/>
</dbReference>